<keyword evidence="2" id="KW-1185">Reference proteome</keyword>
<name>A0A5C5U6Q5_9GAMM</name>
<dbReference type="GO" id="GO:0008270">
    <property type="term" value="F:zinc ion binding"/>
    <property type="evidence" value="ECO:0007669"/>
    <property type="project" value="InterPro"/>
</dbReference>
<dbReference type="Gene3D" id="3.90.580.10">
    <property type="entry name" value="Zinc finger, CHC2-type domain"/>
    <property type="match status" value="1"/>
</dbReference>
<proteinExistence type="predicted"/>
<evidence type="ECO:0000313" key="1">
    <source>
        <dbReference type="EMBL" id="TWT21644.1"/>
    </source>
</evidence>
<dbReference type="GO" id="GO:0003677">
    <property type="term" value="F:DNA binding"/>
    <property type="evidence" value="ECO:0007669"/>
    <property type="project" value="InterPro"/>
</dbReference>
<organism evidence="1 2">
    <name type="scientific">Luteimonas wenzhouensis</name>
    <dbReference type="NCBI Taxonomy" id="2599615"/>
    <lineage>
        <taxon>Bacteria</taxon>
        <taxon>Pseudomonadati</taxon>
        <taxon>Pseudomonadota</taxon>
        <taxon>Gammaproteobacteria</taxon>
        <taxon>Lysobacterales</taxon>
        <taxon>Lysobacteraceae</taxon>
        <taxon>Luteimonas</taxon>
    </lineage>
</organism>
<gene>
    <name evidence="1" type="ORF">FQY79_00455</name>
</gene>
<evidence type="ECO:0000313" key="2">
    <source>
        <dbReference type="Proteomes" id="UP000315949"/>
    </source>
</evidence>
<dbReference type="RefSeq" id="WP_146309741.1">
    <property type="nucleotide sequence ID" value="NZ_VOHE01000001.1"/>
</dbReference>
<sequence length="175" mass="19112">MTTMQRKAPACGPGLEEANAGRRWLHADYATAEPLLQRLEGVQKSGNGWRARCPSCGGKSRKVAIAERDGKVLLHCFGGCKAIEVLEAVGLTWADIMPPRTWPESPEERRQARRALREASWAAALSVLAVEATIVRLASAQLARWQQLTEEDDARLALACERIDKAAAVLVEAGR</sequence>
<protein>
    <submittedName>
        <fullName evidence="1">DNA primase</fullName>
    </submittedName>
</protein>
<accession>A0A5C5U6Q5</accession>
<dbReference type="OrthoDB" id="784829at2"/>
<dbReference type="InterPro" id="IPR036977">
    <property type="entry name" value="DNA_primase_Znf_CHC2"/>
</dbReference>
<comment type="caution">
    <text evidence="1">The sequence shown here is derived from an EMBL/GenBank/DDBJ whole genome shotgun (WGS) entry which is preliminary data.</text>
</comment>
<reference evidence="1 2" key="1">
    <citation type="submission" date="2019-07" db="EMBL/GenBank/DDBJ databases">
        <title>Luteimonas sp. YD-1 nov., isolated from acidic soil.</title>
        <authorList>
            <person name="Zhou J."/>
        </authorList>
    </citation>
    <scope>NUCLEOTIDE SEQUENCE [LARGE SCALE GENOMIC DNA]</scope>
    <source>
        <strain evidence="1 2">YD-1</strain>
    </source>
</reference>
<dbReference type="AlphaFoldDB" id="A0A5C5U6Q5"/>
<dbReference type="Proteomes" id="UP000315949">
    <property type="component" value="Unassembled WGS sequence"/>
</dbReference>
<dbReference type="EMBL" id="VOHE01000001">
    <property type="protein sequence ID" value="TWT21644.1"/>
    <property type="molecule type" value="Genomic_DNA"/>
</dbReference>
<dbReference type="GO" id="GO:0006260">
    <property type="term" value="P:DNA replication"/>
    <property type="evidence" value="ECO:0007669"/>
    <property type="project" value="InterPro"/>
</dbReference>